<dbReference type="Proteomes" id="UP000001946">
    <property type="component" value="Chromosome"/>
</dbReference>
<accession>Q24WP7</accession>
<sequence length="202" mass="23040">MQKNYFGGSMLKKIKKPTWSTFLVSGSTAVFAIISLISVFITINTWQTQREAARPYFSFKESPSIQLTHDVSFEFKFVNVGTHPATELTSKTLVFPENLQEQPILIDTYSVVNDIPRDTATSLLLHLDPSQLYPAAPDLDAYYIVISLDYRDPILKETYHQIIFLKWPGVNHGHVQPLIHMEAGEKTQVIQYIQNRDLLSLP</sequence>
<dbReference type="STRING" id="138119.DSY1756"/>
<dbReference type="HOGENOM" id="CLU_1400530_0_0_9"/>
<name>Q24WP7_DESHY</name>
<protein>
    <submittedName>
        <fullName evidence="2">Uncharacterized protein</fullName>
    </submittedName>
</protein>
<proteinExistence type="predicted"/>
<reference evidence="2 3" key="1">
    <citation type="journal article" date="2006" name="J. Bacteriol.">
        <title>Complete genome sequence of the dehalorespiring bacterium Desulfitobacterium hafniense Y51 and comparison with Dehalococcoides ethenogenes 195.</title>
        <authorList>
            <person name="Nonaka H."/>
            <person name="Keresztes G."/>
            <person name="Shinoda Y."/>
            <person name="Ikenaga Y."/>
            <person name="Abe M."/>
            <person name="Naito K."/>
            <person name="Inatomi K."/>
            <person name="Furukawa K."/>
            <person name="Inui M."/>
            <person name="Yukawa H."/>
        </authorList>
    </citation>
    <scope>NUCLEOTIDE SEQUENCE [LARGE SCALE GENOMIC DNA]</scope>
    <source>
        <strain evidence="2 3">Y51</strain>
    </source>
</reference>
<dbReference type="eggNOG" id="ENOG50339EC">
    <property type="taxonomic scope" value="Bacteria"/>
</dbReference>
<evidence type="ECO:0000256" key="1">
    <source>
        <dbReference type="SAM" id="Phobius"/>
    </source>
</evidence>
<dbReference type="AlphaFoldDB" id="Q24WP7"/>
<organism evidence="2 3">
    <name type="scientific">Desulfitobacterium hafniense (strain Y51)</name>
    <dbReference type="NCBI Taxonomy" id="138119"/>
    <lineage>
        <taxon>Bacteria</taxon>
        <taxon>Bacillati</taxon>
        <taxon>Bacillota</taxon>
        <taxon>Clostridia</taxon>
        <taxon>Eubacteriales</taxon>
        <taxon>Desulfitobacteriaceae</taxon>
        <taxon>Desulfitobacterium</taxon>
    </lineage>
</organism>
<gene>
    <name evidence="2" type="ordered locus">DSY1756</name>
</gene>
<evidence type="ECO:0000313" key="2">
    <source>
        <dbReference type="EMBL" id="BAE83545.1"/>
    </source>
</evidence>
<keyword evidence="3" id="KW-1185">Reference proteome</keyword>
<keyword evidence="1" id="KW-1133">Transmembrane helix</keyword>
<evidence type="ECO:0000313" key="3">
    <source>
        <dbReference type="Proteomes" id="UP000001946"/>
    </source>
</evidence>
<dbReference type="EMBL" id="AP008230">
    <property type="protein sequence ID" value="BAE83545.1"/>
    <property type="molecule type" value="Genomic_DNA"/>
</dbReference>
<dbReference type="KEGG" id="dsy:DSY1756"/>
<keyword evidence="1" id="KW-0812">Transmembrane</keyword>
<feature type="transmembrane region" description="Helical" evidence="1">
    <location>
        <begin position="21"/>
        <end position="43"/>
    </location>
</feature>
<keyword evidence="1" id="KW-0472">Membrane</keyword>